<feature type="binding site" evidence="2">
    <location>
        <position position="12"/>
    </location>
    <ligand>
        <name>Zn(2+)</name>
        <dbReference type="ChEBI" id="CHEBI:29105"/>
        <label>2</label>
    </ligand>
</feature>
<gene>
    <name evidence="3" type="ORF">NPRO_10510</name>
</gene>
<dbReference type="KEGG" id="npy:NPRO_10510"/>
<feature type="binding site" evidence="2">
    <location>
        <position position="112"/>
    </location>
    <ligand>
        <name>Zn(2+)</name>
        <dbReference type="ChEBI" id="CHEBI:29105"/>
        <label>2</label>
    </ligand>
</feature>
<keyword evidence="3" id="KW-0378">Hydrolase</keyword>
<dbReference type="InterPro" id="IPR027476">
    <property type="entry name" value="DppA_N"/>
</dbReference>
<dbReference type="InterPro" id="IPR007035">
    <property type="entry name" value="Peptidase_M55"/>
</dbReference>
<proteinExistence type="predicted"/>
<feature type="binding site" evidence="2">
    <location>
        <position position="67"/>
    </location>
    <ligand>
        <name>Zn(2+)</name>
        <dbReference type="ChEBI" id="CHEBI:29105"/>
        <label>2</label>
    </ligand>
</feature>
<dbReference type="Pfam" id="PF04951">
    <property type="entry name" value="Peptidase_M55"/>
    <property type="match status" value="1"/>
</dbReference>
<feature type="binding site" evidence="2">
    <location>
        <position position="14"/>
    </location>
    <ligand>
        <name>Zn(2+)</name>
        <dbReference type="ChEBI" id="CHEBI:29105"/>
        <label>1</label>
    </ligand>
</feature>
<dbReference type="CDD" id="cd08663">
    <property type="entry name" value="DAP_dppA_1"/>
    <property type="match status" value="1"/>
</dbReference>
<feature type="active site" description="Nucleophile" evidence="1">
    <location>
        <position position="124"/>
    </location>
</feature>
<reference evidence="3" key="1">
    <citation type="journal article" name="DNA Res.">
        <title>The physiological potential of anammox bacteria as revealed by their core genome structure.</title>
        <authorList>
            <person name="Okubo T."/>
            <person name="Toyoda A."/>
            <person name="Fukuhara K."/>
            <person name="Uchiyama I."/>
            <person name="Harigaya Y."/>
            <person name="Kuroiwa M."/>
            <person name="Suzuki T."/>
            <person name="Murakami Y."/>
            <person name="Suwa Y."/>
            <person name="Takami H."/>
        </authorList>
    </citation>
    <scope>NUCLEOTIDE SEQUENCE</scope>
    <source>
        <strain evidence="3">317325-2</strain>
    </source>
</reference>
<evidence type="ECO:0000313" key="3">
    <source>
        <dbReference type="EMBL" id="BBO23456.1"/>
    </source>
</evidence>
<dbReference type="GO" id="GO:0004177">
    <property type="term" value="F:aminopeptidase activity"/>
    <property type="evidence" value="ECO:0007669"/>
    <property type="project" value="UniProtKB-KW"/>
</dbReference>
<keyword evidence="2" id="KW-0862">Zinc</keyword>
<accession>A0A809S495</accession>
<dbReference type="Proteomes" id="UP000662873">
    <property type="component" value="Chromosome"/>
</dbReference>
<dbReference type="InterPro" id="IPR036177">
    <property type="entry name" value="Peptidase_M55_sf"/>
</dbReference>
<dbReference type="AlphaFoldDB" id="A0A809S495"/>
<dbReference type="EMBL" id="AP021858">
    <property type="protein sequence ID" value="BBO23456.1"/>
    <property type="molecule type" value="Genomic_DNA"/>
</dbReference>
<protein>
    <submittedName>
        <fullName evidence="3">Aminopeptidase</fullName>
    </submittedName>
</protein>
<organism evidence="3 4">
    <name type="scientific">Candidatus Nitrosymbiomonas proteolyticus</name>
    <dbReference type="NCBI Taxonomy" id="2608984"/>
    <lineage>
        <taxon>Bacteria</taxon>
        <taxon>Bacillati</taxon>
        <taxon>Armatimonadota</taxon>
        <taxon>Armatimonadota incertae sedis</taxon>
        <taxon>Candidatus Nitrosymbiomonas</taxon>
    </lineage>
</organism>
<evidence type="ECO:0000256" key="2">
    <source>
        <dbReference type="PIRSR" id="PIRSR015853-2"/>
    </source>
</evidence>
<name>A0A809S495_9BACT</name>
<feature type="binding site" evidence="2">
    <location>
        <position position="142"/>
    </location>
    <ligand>
        <name>Zn(2+)</name>
        <dbReference type="ChEBI" id="CHEBI:29105"/>
        <label>2</label>
    </ligand>
</feature>
<dbReference type="SUPFAM" id="SSF63992">
    <property type="entry name" value="Dipeptide transport protein"/>
    <property type="match status" value="1"/>
</dbReference>
<dbReference type="Gene3D" id="3.30.1360.130">
    <property type="entry name" value="Dipeptide transport protein"/>
    <property type="match status" value="1"/>
</dbReference>
<dbReference type="PIRSF" id="PIRSF015853">
    <property type="entry name" value="Pep_DppA"/>
    <property type="match status" value="1"/>
</dbReference>
<dbReference type="GO" id="GO:0046872">
    <property type="term" value="F:metal ion binding"/>
    <property type="evidence" value="ECO:0007669"/>
    <property type="project" value="UniProtKB-KW"/>
</dbReference>
<keyword evidence="3" id="KW-0031">Aminopeptidase</keyword>
<feature type="binding site" evidence="2">
    <location>
        <position position="12"/>
    </location>
    <ligand>
        <name>Zn(2+)</name>
        <dbReference type="ChEBI" id="CHEBI:29105"/>
        <label>1</label>
    </ligand>
</feature>
<evidence type="ECO:0000313" key="4">
    <source>
        <dbReference type="Proteomes" id="UP000662873"/>
    </source>
</evidence>
<evidence type="ECO:0000256" key="1">
    <source>
        <dbReference type="PIRSR" id="PIRSR015853-1"/>
    </source>
</evidence>
<keyword evidence="2" id="KW-0479">Metal-binding</keyword>
<keyword evidence="3" id="KW-0645">Protease</keyword>
<dbReference type="Gene3D" id="3.40.50.10780">
    <property type="entry name" value="Dipeptide transport protein"/>
    <property type="match status" value="1"/>
</dbReference>
<sequence>MNDDMRVFISADIEGCTGLVSWSQCGRPDGQHYDFGFARRMMTHDVNAAIRGARFGGAKQVLVKDSHGSSKNLLVDELEPGTQLMSGHGAAVDGMMQGVDSTFDCAVLIGYHAMAGTRAGVMEHTISGRVHRLWINGQPAGEIAMSAGVAGQYGVPVVSVSSDRAGCDEAEELLDGVETACVKYGVGRHMARCLHPSETAVLIEEAARRGVQACKGHFAWRPESPVTFRIEFNRSEEADAAGKLVGCERIDAYTVEFSGPDYATAHRGAWNLLQLGSLGSSADQ</sequence>